<dbReference type="InterPro" id="IPR048682">
    <property type="entry name" value="COG4"/>
</dbReference>
<dbReference type="PANTHER" id="PTHR24016">
    <property type="entry name" value="CONSERVED OLIGOMERIC GOLGI COMPLEX SUBUNIT 4"/>
    <property type="match status" value="1"/>
</dbReference>
<feature type="domain" description="COG4 transport protein middle alpha-helical bundle" evidence="9">
    <location>
        <begin position="167"/>
        <end position="498"/>
    </location>
</feature>
<dbReference type="EMBL" id="JABFAI010000454">
    <property type="protein sequence ID" value="KAF4944189.1"/>
    <property type="molecule type" value="Genomic_DNA"/>
</dbReference>
<evidence type="ECO:0000256" key="8">
    <source>
        <dbReference type="ARBA" id="ARBA00031340"/>
    </source>
</evidence>
<name>A0A8H4SRL7_9HYPO</name>
<dbReference type="InterPro" id="IPR048680">
    <property type="entry name" value="COG4_N"/>
</dbReference>
<evidence type="ECO:0000313" key="10">
    <source>
        <dbReference type="EMBL" id="KAF4944189.1"/>
    </source>
</evidence>
<dbReference type="Proteomes" id="UP000604273">
    <property type="component" value="Unassembled WGS sequence"/>
</dbReference>
<keyword evidence="6" id="KW-0333">Golgi apparatus</keyword>
<evidence type="ECO:0000259" key="9">
    <source>
        <dbReference type="SMART" id="SM00762"/>
    </source>
</evidence>
<proteinExistence type="inferred from homology"/>
<dbReference type="GO" id="GO:0015031">
    <property type="term" value="P:protein transport"/>
    <property type="evidence" value="ECO:0007669"/>
    <property type="project" value="UniProtKB-KW"/>
</dbReference>
<sequence length="770" mass="85747">MAKINDLMAVSSEAELRDVLDLLHERENALINKLDAPMKDNKDFCRDLGGLDSLRGDLDMQLIAARSVQRAMLSTAGDTAERLSTMIRALDMEKRRVEATLIVVEQVVELKACIAGLIGSMGAPQDWEAAANYLLRVSDIPEEVIRGDFALTVVPSIEAPDSPWTTIQTARNSLCTLFLREFNAAAEQGDATKVARFFKLFPVIGEDDAGLDAYGRYICQGIAEAARSALKGPHQDHGRHTNSFYANNLTKLLEHIVQIINSHSGLVERHYGAGKVVKVIERLQIEADVQGGMILDIWSDEMAVPKIVADIKSYPFSFLLKSMMPAQNGVSFGLRGNELNEDELNLDVKRAEGIFGDMIVMLRSWSLYKRFIASQCKGVLSKDETLSLPRFLHSCNLFKNISEKLVEPCKLAATFLFRRSLEKAFEMDNTPSGLSLAKPYEGSPPFILQAADDTMYVVDNLLQHVMSTGNREVAVSVTLVIGRVLESDFIGIIHRRMRDESYPKPRVQGGFPPEDKIISFMVLTNTLDMAKEYLDSIVSARGCFSETQRDMTGTSSQTLKDTFPFGKDSEMVANALHTLNGALSAKATELLNDGIRALFDEVLWPRIRLILTSSFQDAVYDVSEGESLDKEYEDEMAIPRVSVRFEGGWLALTRPLKNIMTPRTYAALVSLAVNKLARVLEKRAWSYSDRVTPLGGLRLESDFSGVISAVSQGDYTLREPFNRLQEILIIANMEGDEWDELEPGYDSSSQGRSRLLSDEDVAKARKIVRR</sequence>
<accession>A0A8H4SRL7</accession>
<dbReference type="InterPro" id="IPR048684">
    <property type="entry name" value="COG4_C"/>
</dbReference>
<reference evidence="10" key="2">
    <citation type="submission" date="2020-05" db="EMBL/GenBank/DDBJ databases">
        <authorList>
            <person name="Kim H.-S."/>
            <person name="Proctor R.H."/>
            <person name="Brown D.W."/>
        </authorList>
    </citation>
    <scope>NUCLEOTIDE SEQUENCE</scope>
    <source>
        <strain evidence="10">NRRL 45417</strain>
    </source>
</reference>
<dbReference type="Pfam" id="PF20662">
    <property type="entry name" value="COG4_C"/>
    <property type="match status" value="1"/>
</dbReference>
<evidence type="ECO:0000256" key="7">
    <source>
        <dbReference type="ARBA" id="ARBA00023136"/>
    </source>
</evidence>
<dbReference type="OrthoDB" id="47059at2759"/>
<dbReference type="GO" id="GO:0000139">
    <property type="term" value="C:Golgi membrane"/>
    <property type="evidence" value="ECO:0007669"/>
    <property type="project" value="UniProtKB-SubCell"/>
</dbReference>
<dbReference type="Pfam" id="PF20663">
    <property type="entry name" value="COG4_N"/>
    <property type="match status" value="1"/>
</dbReference>
<evidence type="ECO:0000256" key="6">
    <source>
        <dbReference type="ARBA" id="ARBA00023034"/>
    </source>
</evidence>
<keyword evidence="5" id="KW-0653">Protein transport</keyword>
<evidence type="ECO:0000256" key="2">
    <source>
        <dbReference type="ARBA" id="ARBA00009215"/>
    </source>
</evidence>
<reference evidence="10" key="1">
    <citation type="journal article" date="2020" name="BMC Genomics">
        <title>Correction to: Identification and distribution of gene clusters required for synthesis of sphingolipid metabolism inhibitors in diverse species of the filamentous fungus Fusarium.</title>
        <authorList>
            <person name="Kim H.S."/>
            <person name="Lohmar J.M."/>
            <person name="Busman M."/>
            <person name="Brown D.W."/>
            <person name="Naumann T.A."/>
            <person name="Divon H.H."/>
            <person name="Lysoe E."/>
            <person name="Uhlig S."/>
            <person name="Proctor R.H."/>
        </authorList>
    </citation>
    <scope>NUCLEOTIDE SEQUENCE</scope>
    <source>
        <strain evidence="10">NRRL 45417</strain>
    </source>
</reference>
<comment type="similarity">
    <text evidence="2">Belongs to the COG4 family.</text>
</comment>
<evidence type="ECO:0000256" key="5">
    <source>
        <dbReference type="ARBA" id="ARBA00022927"/>
    </source>
</evidence>
<keyword evidence="7" id="KW-0472">Membrane</keyword>
<protein>
    <recommendedName>
        <fullName evidence="3">Conserved oligomeric Golgi complex subunit 4</fullName>
    </recommendedName>
    <alternativeName>
        <fullName evidence="8">Component of oligomeric Golgi complex 4</fullName>
    </alternativeName>
</protein>
<keyword evidence="4" id="KW-0813">Transport</keyword>
<dbReference type="Pfam" id="PF08318">
    <property type="entry name" value="COG4_m"/>
    <property type="match status" value="1"/>
</dbReference>
<comment type="subcellular location">
    <subcellularLocation>
        <location evidence="1">Golgi apparatus membrane</location>
        <topology evidence="1">Peripheral membrane protein</topology>
    </subcellularLocation>
</comment>
<evidence type="ECO:0000256" key="1">
    <source>
        <dbReference type="ARBA" id="ARBA00004395"/>
    </source>
</evidence>
<evidence type="ECO:0000256" key="4">
    <source>
        <dbReference type="ARBA" id="ARBA00022448"/>
    </source>
</evidence>
<organism evidence="10 11">
    <name type="scientific">Fusarium gaditjirri</name>
    <dbReference type="NCBI Taxonomy" id="282569"/>
    <lineage>
        <taxon>Eukaryota</taxon>
        <taxon>Fungi</taxon>
        <taxon>Dikarya</taxon>
        <taxon>Ascomycota</taxon>
        <taxon>Pezizomycotina</taxon>
        <taxon>Sordariomycetes</taxon>
        <taxon>Hypocreomycetidae</taxon>
        <taxon>Hypocreales</taxon>
        <taxon>Nectriaceae</taxon>
        <taxon>Fusarium</taxon>
        <taxon>Fusarium nisikadoi species complex</taxon>
    </lineage>
</organism>
<dbReference type="Gene3D" id="1.20.58.1970">
    <property type="match status" value="1"/>
</dbReference>
<gene>
    <name evidence="10" type="ORF">FGADI_12862</name>
</gene>
<evidence type="ECO:0000256" key="3">
    <source>
        <dbReference type="ARBA" id="ARBA00020975"/>
    </source>
</evidence>
<dbReference type="AlphaFoldDB" id="A0A8H4SRL7"/>
<comment type="caution">
    <text evidence="10">The sequence shown here is derived from an EMBL/GenBank/DDBJ whole genome shotgun (WGS) entry which is preliminary data.</text>
</comment>
<dbReference type="PANTHER" id="PTHR24016:SF0">
    <property type="entry name" value="CONSERVED OLIGOMERIC GOLGI COMPLEX SUBUNIT 4"/>
    <property type="match status" value="1"/>
</dbReference>
<evidence type="ECO:0000313" key="11">
    <source>
        <dbReference type="Proteomes" id="UP000604273"/>
    </source>
</evidence>
<dbReference type="SMART" id="SM00762">
    <property type="entry name" value="Cog4"/>
    <property type="match status" value="1"/>
</dbReference>
<keyword evidence="11" id="KW-1185">Reference proteome</keyword>
<dbReference type="InterPro" id="IPR013167">
    <property type="entry name" value="COG4_M"/>
</dbReference>